<dbReference type="Gene3D" id="3.30.70.2740">
    <property type="match status" value="1"/>
</dbReference>
<evidence type="ECO:0000256" key="2">
    <source>
        <dbReference type="ARBA" id="ARBA00022630"/>
    </source>
</evidence>
<evidence type="ECO:0000256" key="4">
    <source>
        <dbReference type="ARBA" id="ARBA00022827"/>
    </source>
</evidence>
<dbReference type="GO" id="GO:0008720">
    <property type="term" value="F:D-lactate dehydrogenase (NAD+) activity"/>
    <property type="evidence" value="ECO:0007669"/>
    <property type="project" value="TreeGrafter"/>
</dbReference>
<feature type="domain" description="FAD-binding PCMH-type" evidence="9">
    <location>
        <begin position="54"/>
        <end position="268"/>
    </location>
</feature>
<dbReference type="RefSeq" id="WP_205262415.1">
    <property type="nucleotide sequence ID" value="NZ_JAERWK010000027.1"/>
</dbReference>
<evidence type="ECO:0000256" key="1">
    <source>
        <dbReference type="ARBA" id="ARBA00001974"/>
    </source>
</evidence>
<proteinExistence type="predicted"/>
<reference evidence="10" key="1">
    <citation type="submission" date="2021-01" db="EMBL/GenBank/DDBJ databases">
        <title>YIM 132084 draft genome.</title>
        <authorList>
            <person name="An D."/>
        </authorList>
    </citation>
    <scope>NUCLEOTIDE SEQUENCE</scope>
    <source>
        <strain evidence="10">YIM 132084</strain>
    </source>
</reference>
<dbReference type="SUPFAM" id="SSF55103">
    <property type="entry name" value="FAD-linked oxidases, C-terminal domain"/>
    <property type="match status" value="1"/>
</dbReference>
<dbReference type="InterPro" id="IPR004113">
    <property type="entry name" value="FAD-bd_oxidored_4_C"/>
</dbReference>
<dbReference type="PROSITE" id="PS00198">
    <property type="entry name" value="4FE4S_FER_1"/>
    <property type="match status" value="1"/>
</dbReference>
<comment type="caution">
    <text evidence="10">The sequence shown here is derived from an EMBL/GenBank/DDBJ whole genome shotgun (WGS) entry which is preliminary data.</text>
</comment>
<evidence type="ECO:0000259" key="9">
    <source>
        <dbReference type="PROSITE" id="PS51387"/>
    </source>
</evidence>
<accession>A0A939C0P9</accession>
<dbReference type="PANTHER" id="PTHR11748">
    <property type="entry name" value="D-LACTATE DEHYDROGENASE"/>
    <property type="match status" value="1"/>
</dbReference>
<dbReference type="GO" id="GO:0051536">
    <property type="term" value="F:iron-sulfur cluster binding"/>
    <property type="evidence" value="ECO:0007669"/>
    <property type="project" value="UniProtKB-KW"/>
</dbReference>
<dbReference type="Proteomes" id="UP000663792">
    <property type="component" value="Unassembled WGS sequence"/>
</dbReference>
<dbReference type="GO" id="GO:0071949">
    <property type="term" value="F:FAD binding"/>
    <property type="evidence" value="ECO:0007669"/>
    <property type="project" value="InterPro"/>
</dbReference>
<dbReference type="AlphaFoldDB" id="A0A939C0P9"/>
<dbReference type="PANTHER" id="PTHR11748:SF119">
    <property type="entry name" value="D-2-HYDROXYGLUTARATE DEHYDROGENASE"/>
    <property type="match status" value="1"/>
</dbReference>
<keyword evidence="7" id="KW-0411">Iron-sulfur</keyword>
<dbReference type="EMBL" id="JAERWK010000027">
    <property type="protein sequence ID" value="MBM9469450.1"/>
    <property type="molecule type" value="Genomic_DNA"/>
</dbReference>
<dbReference type="InterPro" id="IPR017896">
    <property type="entry name" value="4Fe4S_Fe-S-bd"/>
</dbReference>
<evidence type="ECO:0000256" key="3">
    <source>
        <dbReference type="ARBA" id="ARBA00022723"/>
    </source>
</evidence>
<keyword evidence="11" id="KW-1185">Reference proteome</keyword>
<gene>
    <name evidence="10" type="ORF">JL106_19360</name>
</gene>
<evidence type="ECO:0000256" key="7">
    <source>
        <dbReference type="ARBA" id="ARBA00023014"/>
    </source>
</evidence>
<dbReference type="InterPro" id="IPR017900">
    <property type="entry name" value="4Fe4S_Fe_S_CS"/>
</dbReference>
<keyword evidence="2" id="KW-0285">Flavoprotein</keyword>
<keyword evidence="5" id="KW-0560">Oxidoreductase</keyword>
<keyword evidence="6" id="KW-0408">Iron</keyword>
<dbReference type="Pfam" id="PF01565">
    <property type="entry name" value="FAD_binding_4"/>
    <property type="match status" value="1"/>
</dbReference>
<dbReference type="GO" id="GO:0004458">
    <property type="term" value="F:D-lactate dehydrogenase (cytochrome) activity"/>
    <property type="evidence" value="ECO:0007669"/>
    <property type="project" value="TreeGrafter"/>
</dbReference>
<dbReference type="InterPro" id="IPR016166">
    <property type="entry name" value="FAD-bd_PCMH"/>
</dbReference>
<protein>
    <submittedName>
        <fullName evidence="10">FAD-binding protein</fullName>
    </submittedName>
</protein>
<dbReference type="GO" id="GO:1903457">
    <property type="term" value="P:lactate catabolic process"/>
    <property type="evidence" value="ECO:0007669"/>
    <property type="project" value="TreeGrafter"/>
</dbReference>
<dbReference type="InterPro" id="IPR036318">
    <property type="entry name" value="FAD-bd_PCMH-like_sf"/>
</dbReference>
<dbReference type="InterPro" id="IPR006094">
    <property type="entry name" value="Oxid_FAD_bind_N"/>
</dbReference>
<evidence type="ECO:0000259" key="8">
    <source>
        <dbReference type="PROSITE" id="PS51379"/>
    </source>
</evidence>
<evidence type="ECO:0000256" key="5">
    <source>
        <dbReference type="ARBA" id="ARBA00023002"/>
    </source>
</evidence>
<dbReference type="PROSITE" id="PS51387">
    <property type="entry name" value="FAD_PCMH"/>
    <property type="match status" value="1"/>
</dbReference>
<dbReference type="GO" id="GO:0046872">
    <property type="term" value="F:metal ion binding"/>
    <property type="evidence" value="ECO:0007669"/>
    <property type="project" value="UniProtKB-KW"/>
</dbReference>
<dbReference type="Gene3D" id="3.30.465.10">
    <property type="match status" value="1"/>
</dbReference>
<keyword evidence="4" id="KW-0274">FAD</keyword>
<dbReference type="SUPFAM" id="SSF56176">
    <property type="entry name" value="FAD-binding/transporter-associated domain-like"/>
    <property type="match status" value="1"/>
</dbReference>
<comment type="cofactor">
    <cofactor evidence="1">
        <name>FAD</name>
        <dbReference type="ChEBI" id="CHEBI:57692"/>
    </cofactor>
</comment>
<organism evidence="10 11">
    <name type="scientific">Nakamurella leprariae</name>
    <dbReference type="NCBI Taxonomy" id="2803911"/>
    <lineage>
        <taxon>Bacteria</taxon>
        <taxon>Bacillati</taxon>
        <taxon>Actinomycetota</taxon>
        <taxon>Actinomycetes</taxon>
        <taxon>Nakamurellales</taxon>
        <taxon>Nakamurellaceae</taxon>
        <taxon>Nakamurella</taxon>
    </lineage>
</organism>
<keyword evidence="3" id="KW-0479">Metal-binding</keyword>
<feature type="domain" description="4Fe-4S ferredoxin-type" evidence="8">
    <location>
        <begin position="600"/>
        <end position="630"/>
    </location>
</feature>
<dbReference type="InterPro" id="IPR016164">
    <property type="entry name" value="FAD-linked_Oxase-like_C"/>
</dbReference>
<evidence type="ECO:0000313" key="10">
    <source>
        <dbReference type="EMBL" id="MBM9469450.1"/>
    </source>
</evidence>
<dbReference type="SUPFAM" id="SSF46548">
    <property type="entry name" value="alpha-helical ferredoxin"/>
    <property type="match status" value="1"/>
</dbReference>
<dbReference type="Pfam" id="PF02913">
    <property type="entry name" value="FAD-oxidase_C"/>
    <property type="match status" value="1"/>
</dbReference>
<name>A0A939C0P9_9ACTN</name>
<evidence type="ECO:0000313" key="11">
    <source>
        <dbReference type="Proteomes" id="UP000663792"/>
    </source>
</evidence>
<dbReference type="Pfam" id="PF13183">
    <property type="entry name" value="Fer4_8"/>
    <property type="match status" value="1"/>
</dbReference>
<dbReference type="InterPro" id="IPR016169">
    <property type="entry name" value="FAD-bd_PCMH_sub2"/>
</dbReference>
<dbReference type="PROSITE" id="PS51379">
    <property type="entry name" value="4FE4S_FER_2"/>
    <property type="match status" value="1"/>
</dbReference>
<evidence type="ECO:0000256" key="6">
    <source>
        <dbReference type="ARBA" id="ARBA00023004"/>
    </source>
</evidence>
<sequence length="958" mass="101224">MQAHPLPTRRDRAVDPAAEPAAAADLADQLRRAGLAVDSSSLARALYSSDASLYRVVPQVVVQASVPDELVAAVQVARSAGTSVTLRGAGTSIAGNAVGPGVVIDTRGLARILEIDPVARTARVEPGVVHADLQRAAAVHGLRFGPDPSTHTRCTIGGMIGNNACGSRALGYGRTADNVEALRVVYGNGEIAALADGVADGPTATRLAAIGDANLAHLRTVFGRFGRQISGYSLEHLLPERRRIERFLVGSEGTLAVVLEATVRLVQDAPGRRLLVLGYPGMAEAADAVPTLLATAAGRLIACEGMDARIVDLVRAKGTALPDLPRGAGWLFAEVAGEDSTDVLRRLAAASGALDTRLISDAREAAALWRIREDGAGLAGRSLAEPAHSGWEDAAVPPERLGAWLRDFDELLDAHGLHGVPYGHFGDGCVHCRIDFPFRAGDPASGGRFREFMTACATRLREYGGSLSGEHGDGRVRSELLPLMYDGTSIALFAAVKAVCDPDGVLNPGIIADPVPITDDLRPTRPRAAVRPGLRLLHDHGDLGAAVHRCTGVGKCVAPRTIGVMCPSYLATRQERDSTRGRARVLQEALDGELVHGLADPAVVEAVDLCLSCKGCSTDCPSGVDMATYKSEALHQRHDVQGVRRPRSHRLLGRLPRWARLGAPLAPVTDRALRIPPVARVAKWVAGIDQRRSVPQFARRTLRRSAGRATRASATPDVWLWADSFTDHFFPGSGLAAISWLAGHGLTARVIPESACCGLTWITTGQLDAARTIVGRAVRTLAPYVASGVPVIGLEPSCLATMRSDARELSDTDEAELVAGGMLSFAELVTRLDLPLPDLTGVEIVAQPHCHQRAVFGWETDHELLRRAGATVTEVAGCCGLAGNFGVERGHYEVSVAVAETHLLPAVRTHPDAVLLADGMSCRVQLDDLAGAPTRHLAELFAERAGTAPRTTSGTMLG</sequence>